<proteinExistence type="predicted"/>
<accession>A0A6G8FL15</accession>
<dbReference type="AlphaFoldDB" id="A0A6G8FL15"/>
<evidence type="ECO:0000256" key="2">
    <source>
        <dbReference type="SAM" id="Phobius"/>
    </source>
</evidence>
<dbReference type="Proteomes" id="UP000501387">
    <property type="component" value="Chromosome"/>
</dbReference>
<dbReference type="EMBL" id="CP049934">
    <property type="protein sequence ID" value="QIM17028.1"/>
    <property type="molecule type" value="Genomic_DNA"/>
</dbReference>
<keyword evidence="2" id="KW-0812">Transmembrane</keyword>
<name>A0A6G8FL15_9MICO</name>
<keyword evidence="4" id="KW-1185">Reference proteome</keyword>
<evidence type="ECO:0000313" key="3">
    <source>
        <dbReference type="EMBL" id="QIM17028.1"/>
    </source>
</evidence>
<dbReference type="RefSeq" id="WP_166324907.1">
    <property type="nucleotide sequence ID" value="NZ_CP049934.1"/>
</dbReference>
<feature type="transmembrane region" description="Helical" evidence="2">
    <location>
        <begin position="24"/>
        <end position="44"/>
    </location>
</feature>
<keyword evidence="2" id="KW-1133">Transmembrane helix</keyword>
<feature type="transmembrane region" description="Helical" evidence="2">
    <location>
        <begin position="56"/>
        <end position="74"/>
    </location>
</feature>
<gene>
    <name evidence="3" type="ORF">G7067_12440</name>
</gene>
<keyword evidence="2" id="KW-0472">Membrane</keyword>
<evidence type="ECO:0000256" key="1">
    <source>
        <dbReference type="SAM" id="MobiDB-lite"/>
    </source>
</evidence>
<feature type="transmembrane region" description="Helical" evidence="2">
    <location>
        <begin position="80"/>
        <end position="103"/>
    </location>
</feature>
<sequence length="107" mass="10990">MSIDPPESQEPDSQLPDGSSGGSIWGGVGIGCGSYVFVLLIGFVLLGSGVYFSGNVFLLLLFSPLAIGILLAVLPRTRRLGIGALILTAAAWLILIGPCFAMIGGIL</sequence>
<reference evidence="3 4" key="1">
    <citation type="submission" date="2020-03" db="EMBL/GenBank/DDBJ databases">
        <title>Leucobacter sp. nov., isolated from beetles.</title>
        <authorList>
            <person name="Hyun D.-W."/>
            <person name="Bae J.-W."/>
        </authorList>
    </citation>
    <scope>NUCLEOTIDE SEQUENCE [LARGE SCALE GENOMIC DNA]</scope>
    <source>
        <strain evidence="3 4">HDW9B</strain>
    </source>
</reference>
<evidence type="ECO:0000313" key="4">
    <source>
        <dbReference type="Proteomes" id="UP000501387"/>
    </source>
</evidence>
<organism evidence="3 4">
    <name type="scientific">Leucobacter insecticola</name>
    <dbReference type="NCBI Taxonomy" id="2714934"/>
    <lineage>
        <taxon>Bacteria</taxon>
        <taxon>Bacillati</taxon>
        <taxon>Actinomycetota</taxon>
        <taxon>Actinomycetes</taxon>
        <taxon>Micrococcales</taxon>
        <taxon>Microbacteriaceae</taxon>
        <taxon>Leucobacter</taxon>
    </lineage>
</organism>
<protein>
    <submittedName>
        <fullName evidence="3">Uncharacterized protein</fullName>
    </submittedName>
</protein>
<feature type="region of interest" description="Disordered" evidence="1">
    <location>
        <begin position="1"/>
        <end position="20"/>
    </location>
</feature>
<dbReference type="KEGG" id="lins:G7067_12440"/>